<name>A0AAN2WFG0_LISMN</name>
<sequence>MKLVNLEMPKTENEYGVFNVEGMPNVYYRFEMQDGIANLMEDFFADNQPVEEKYQLLPKTSNLYETIQAKLSEYLVAASKEIKNSIKKGEEQMSKGKLIFSNNAGRTHIIDNDFNTICAYIARSNPKETIFAMAQGDVYEQIQLLAKENKIKEMLDEKSIPIFNKRIAEMISHQNEIPVVKIYTNDTEKYQLDNPKRIKLHASKYSWNKPLLEWALDHVEKRLSKEMGKELSGYQIVDCAKIGFLEESNLFSSNEEALSFTYFYNQEATDYLYQSDLSQDAVFKRPIDFANKLYNYAVEHLFHDTDILLMEKKTLGKHEINTILRYTNSEYSTNYLKDFRTGMYRCIPDNYENSVAIELVTDLAKKNNISQQQTLDM</sequence>
<gene>
    <name evidence="1" type="ORF">Y261_07285</name>
</gene>
<protein>
    <submittedName>
        <fullName evidence="1">Uncharacterized protein</fullName>
    </submittedName>
</protein>
<evidence type="ECO:0000313" key="2">
    <source>
        <dbReference type="Proteomes" id="UP000336166"/>
    </source>
</evidence>
<comment type="caution">
    <text evidence="1">The sequence shown here is derived from an EMBL/GenBank/DDBJ whole genome shotgun (WGS) entry which is preliminary data.</text>
</comment>
<accession>A0AAN2WFG0</accession>
<reference evidence="1 2" key="1">
    <citation type="submission" date="2018-06" db="EMBL/GenBank/DDBJ databases">
        <authorList>
            <consortium name="PulseNet: The National Subtyping Network for Foodborne Disease Surveillance"/>
            <person name="Tarr C.L."/>
            <person name="Trees E."/>
            <person name="Katz L.S."/>
            <person name="Carleton-Romer H.A."/>
            <person name="Stroika S."/>
            <person name="Kucerova Z."/>
            <person name="Roache K.F."/>
            <person name="Sabol A.L."/>
            <person name="Besser J."/>
            <person name="Gerner-Smidt P."/>
        </authorList>
    </citation>
    <scope>NUCLEOTIDE SEQUENCE [LARGE SCALE GENOMIC DNA]</scope>
    <source>
        <strain evidence="1 2">PNUSAL000134</strain>
    </source>
</reference>
<dbReference type="AlphaFoldDB" id="A0AAN2WFG0"/>
<organism evidence="1 2">
    <name type="scientific">Listeria monocytogenes</name>
    <dbReference type="NCBI Taxonomy" id="1639"/>
    <lineage>
        <taxon>Bacteria</taxon>
        <taxon>Bacillati</taxon>
        <taxon>Bacillota</taxon>
        <taxon>Bacilli</taxon>
        <taxon>Bacillales</taxon>
        <taxon>Listeriaceae</taxon>
        <taxon>Listeria</taxon>
    </lineage>
</organism>
<evidence type="ECO:0000313" key="1">
    <source>
        <dbReference type="EMBL" id="EAE2354143.1"/>
    </source>
</evidence>
<dbReference type="Proteomes" id="UP000336166">
    <property type="component" value="Unassembled WGS sequence"/>
</dbReference>
<proteinExistence type="predicted"/>
<dbReference type="EMBL" id="AAAREG010000004">
    <property type="protein sequence ID" value="EAE2354143.1"/>
    <property type="molecule type" value="Genomic_DNA"/>
</dbReference>